<evidence type="ECO:0000313" key="1">
    <source>
        <dbReference type="EMBL" id="ACO04949.1"/>
    </source>
</evidence>
<name>C0QUV3_PERMH</name>
<keyword evidence="2" id="KW-1185">Reference proteome</keyword>
<dbReference type="AlphaFoldDB" id="C0QUV3"/>
<geneLocation type="plasmid" evidence="2">
    <name>pPERMA01</name>
</geneLocation>
<keyword evidence="1" id="KW-0614">Plasmid</keyword>
<protein>
    <submittedName>
        <fullName evidence="1">Uncharacterized protein</fullName>
    </submittedName>
</protein>
<gene>
    <name evidence="1" type="ordered locus">PERMA_A0024</name>
</gene>
<dbReference type="OrthoDB" id="9810604at2"/>
<proteinExistence type="predicted"/>
<dbReference type="PaxDb" id="123214-PERMA_A0024"/>
<dbReference type="RefSeq" id="WP_012675137.1">
    <property type="nucleotide sequence ID" value="NC_012439.1"/>
</dbReference>
<sequence>MRKIISIFLSLGLIGFGYSLENLGTFGKVYQIEEEDIIEYIKKNAKPPKFSREYIQRKIHAAAQVDVNLPVNKRDNVRYEKIIYTVPNDIIIEGKLIAKKGTKINVLKEIKLHNTYVILADYMLPYFLDWNKKTNAVYLITQGNILDLQKKYPDLRIYAGFPKVLSSLKVKSIPSIVYQYQDKLVILEKGFPNDKKSVDDTNK</sequence>
<dbReference type="Proteomes" id="UP000001366">
    <property type="component" value="Plasmid unnamed"/>
</dbReference>
<accession>C0QUV3</accession>
<dbReference type="KEGG" id="pmx:PERMA_A0024"/>
<reference evidence="1 2" key="1">
    <citation type="journal article" date="2009" name="J. Bacteriol.">
        <title>Complete and draft genome sequences of six members of the Aquificales.</title>
        <authorList>
            <person name="Reysenbach A.L."/>
            <person name="Hamamura N."/>
            <person name="Podar M."/>
            <person name="Griffiths E."/>
            <person name="Ferreira S."/>
            <person name="Hochstein R."/>
            <person name="Heidelberg J."/>
            <person name="Johnson J."/>
            <person name="Mead D."/>
            <person name="Pohorille A."/>
            <person name="Sarmiento M."/>
            <person name="Schweighofer K."/>
            <person name="Seshadri R."/>
            <person name="Voytek M.A."/>
        </authorList>
    </citation>
    <scope>NUCLEOTIDE SEQUENCE [LARGE SCALE GENOMIC DNA]</scope>
    <source>
        <strain evidence="2">DSM 14350 / EX-H1</strain>
        <plasmid evidence="2">pPERMA01</plasmid>
    </source>
</reference>
<dbReference type="EMBL" id="CP001231">
    <property type="protein sequence ID" value="ACO04949.1"/>
    <property type="molecule type" value="Genomic_DNA"/>
</dbReference>
<organism evidence="1 2">
    <name type="scientific">Persephonella marina (strain DSM 14350 / EX-H1)</name>
    <dbReference type="NCBI Taxonomy" id="123214"/>
    <lineage>
        <taxon>Bacteria</taxon>
        <taxon>Pseudomonadati</taxon>
        <taxon>Aquificota</taxon>
        <taxon>Aquificia</taxon>
        <taxon>Aquificales</taxon>
        <taxon>Hydrogenothermaceae</taxon>
        <taxon>Persephonella</taxon>
    </lineage>
</organism>
<evidence type="ECO:0000313" key="2">
    <source>
        <dbReference type="Proteomes" id="UP000001366"/>
    </source>
</evidence>
<dbReference type="HOGENOM" id="CLU_1347870_0_0_0"/>